<reference evidence="3" key="1">
    <citation type="submission" date="2019-03" db="EMBL/GenBank/DDBJ databases">
        <title>Complete genome of Methylacidiphilum kamchatkense Kam1.</title>
        <authorList>
            <person name="Kruse T."/>
            <person name="Murarilal Ratnadevi C."/>
            <person name="Erikstad H.-A."/>
            <person name="Birkeland N.-K."/>
        </authorList>
    </citation>
    <scope>NUCLEOTIDE SEQUENCE [LARGE SCALE GENOMIC DNA]</scope>
    <source>
        <strain evidence="3">kam1</strain>
    </source>
</reference>
<dbReference type="InterPro" id="IPR003680">
    <property type="entry name" value="Flavodoxin_fold"/>
</dbReference>
<evidence type="ECO:0000259" key="1">
    <source>
        <dbReference type="Pfam" id="PF02525"/>
    </source>
</evidence>
<dbReference type="RefSeq" id="WP_143958212.1">
    <property type="nucleotide sequence ID" value="NZ_CP037899.1"/>
</dbReference>
<proteinExistence type="predicted"/>
<name>A0A516TKQ7_9BACT</name>
<dbReference type="AlphaFoldDB" id="A0A516TKQ7"/>
<dbReference type="Pfam" id="PF02525">
    <property type="entry name" value="Flavodoxin_2"/>
    <property type="match status" value="1"/>
</dbReference>
<dbReference type="PANTHER" id="PTHR43741:SF4">
    <property type="entry name" value="FMN-DEPENDENT NADH:QUINONE OXIDOREDUCTASE"/>
    <property type="match status" value="1"/>
</dbReference>
<dbReference type="InterPro" id="IPR029039">
    <property type="entry name" value="Flavoprotein-like_sf"/>
</dbReference>
<dbReference type="KEGG" id="mkc:kam1_504"/>
<dbReference type="Gene3D" id="3.40.50.360">
    <property type="match status" value="1"/>
</dbReference>
<evidence type="ECO:0000313" key="3">
    <source>
        <dbReference type="Proteomes" id="UP000315925"/>
    </source>
</evidence>
<evidence type="ECO:0000313" key="2">
    <source>
        <dbReference type="EMBL" id="QDQ41754.1"/>
    </source>
</evidence>
<dbReference type="Proteomes" id="UP000315925">
    <property type="component" value="Chromosome"/>
</dbReference>
<gene>
    <name evidence="2" type="ORF">kam1_504</name>
</gene>
<protein>
    <submittedName>
        <fullName evidence="2">FMN-dependent NADH-azoreductase</fullName>
    </submittedName>
</protein>
<dbReference type="EMBL" id="CP037899">
    <property type="protein sequence ID" value="QDQ41754.1"/>
    <property type="molecule type" value="Genomic_DNA"/>
</dbReference>
<organism evidence="2 3">
    <name type="scientific">Methylacidiphilum kamchatkense Kam1</name>
    <dbReference type="NCBI Taxonomy" id="1202785"/>
    <lineage>
        <taxon>Bacteria</taxon>
        <taxon>Pseudomonadati</taxon>
        <taxon>Verrucomicrobiota</taxon>
        <taxon>Methylacidiphilae</taxon>
        <taxon>Methylacidiphilales</taxon>
        <taxon>Methylacidiphilaceae</taxon>
        <taxon>Methylacidiphilum (ex Ratnadevi et al. 2023)</taxon>
    </lineage>
</organism>
<accession>A0A516TKQ7</accession>
<feature type="domain" description="Flavodoxin-like fold" evidence="1">
    <location>
        <begin position="3"/>
        <end position="147"/>
    </location>
</feature>
<dbReference type="STRING" id="1202785.A946_05310"/>
<dbReference type="InterPro" id="IPR050104">
    <property type="entry name" value="FMN-dep_NADH:Q_OxRdtase_AzoR1"/>
</dbReference>
<dbReference type="PANTHER" id="PTHR43741">
    <property type="entry name" value="FMN-DEPENDENT NADH-AZOREDUCTASE 1"/>
    <property type="match status" value="1"/>
</dbReference>
<sequence>MAKILYIEASPRKDRSFSIATAKVFLEAYKANHSTDSITTLDLWSKSLPSFDGYILQSKYAIFHGLEHTPEQKKAWSEVEAIIAHFISFDKYVFSFPMWNFAIPYRLKHYIDILVQPTYTFSYTPQEGYKGLVVGKKACLICSRGGVIQKELNFKNMIFSFLI</sequence>
<dbReference type="SUPFAM" id="SSF52218">
    <property type="entry name" value="Flavoproteins"/>
    <property type="match status" value="1"/>
</dbReference>